<dbReference type="WBParaSite" id="MCU_014553-RA">
    <property type="protein sequence ID" value="MCU_014553-RA"/>
    <property type="gene ID" value="MCU_014553"/>
</dbReference>
<feature type="region of interest" description="Disordered" evidence="1">
    <location>
        <begin position="78"/>
        <end position="103"/>
    </location>
</feature>
<proteinExistence type="predicted"/>
<name>A0A5K3G587_MESCO</name>
<evidence type="ECO:0000256" key="1">
    <source>
        <dbReference type="SAM" id="MobiDB-lite"/>
    </source>
</evidence>
<reference evidence="2" key="1">
    <citation type="submission" date="2019-11" db="UniProtKB">
        <authorList>
            <consortium name="WormBaseParasite"/>
        </authorList>
    </citation>
    <scope>IDENTIFICATION</scope>
</reference>
<evidence type="ECO:0000313" key="2">
    <source>
        <dbReference type="WBParaSite" id="MCU_014553-RA"/>
    </source>
</evidence>
<accession>A0A5K3G587</accession>
<dbReference type="AlphaFoldDB" id="A0A5K3G587"/>
<feature type="compositionally biased region" description="Basic and acidic residues" evidence="1">
    <location>
        <begin position="79"/>
        <end position="103"/>
    </location>
</feature>
<organism evidence="2">
    <name type="scientific">Mesocestoides corti</name>
    <name type="common">Flatworm</name>
    <dbReference type="NCBI Taxonomy" id="53468"/>
    <lineage>
        <taxon>Eukaryota</taxon>
        <taxon>Metazoa</taxon>
        <taxon>Spiralia</taxon>
        <taxon>Lophotrochozoa</taxon>
        <taxon>Platyhelminthes</taxon>
        <taxon>Cestoda</taxon>
        <taxon>Eucestoda</taxon>
        <taxon>Cyclophyllidea</taxon>
        <taxon>Mesocestoididae</taxon>
        <taxon>Mesocestoides</taxon>
    </lineage>
</organism>
<protein>
    <submittedName>
        <fullName evidence="2">Uncharacterized protein</fullName>
    </submittedName>
</protein>
<sequence>MNSINPSQLAHQTLQTQLDLLKDYVSWINSLYVKAKECAALYEYLQSRPNAFQHPSAAAPLTTIPTHILLGMMPCRSTPEAHVESKSDPGRSEPVPRDCRGDP</sequence>